<organism evidence="4 5">
    <name type="scientific">Rasamsonia emersonii (strain ATCC 16479 / CBS 393.64 / IMI 116815)</name>
    <dbReference type="NCBI Taxonomy" id="1408163"/>
    <lineage>
        <taxon>Eukaryota</taxon>
        <taxon>Fungi</taxon>
        <taxon>Dikarya</taxon>
        <taxon>Ascomycota</taxon>
        <taxon>Pezizomycotina</taxon>
        <taxon>Eurotiomycetes</taxon>
        <taxon>Eurotiomycetidae</taxon>
        <taxon>Eurotiales</taxon>
        <taxon>Trichocomaceae</taxon>
        <taxon>Rasamsonia</taxon>
    </lineage>
</organism>
<dbReference type="Pfam" id="PF14330">
    <property type="entry name" value="DUF4387"/>
    <property type="match status" value="1"/>
</dbReference>
<evidence type="ECO:0008006" key="6">
    <source>
        <dbReference type="Google" id="ProtNLM"/>
    </source>
</evidence>
<dbReference type="RefSeq" id="XP_013324757.1">
    <property type="nucleotide sequence ID" value="XM_013469303.1"/>
</dbReference>
<evidence type="ECO:0000259" key="2">
    <source>
        <dbReference type="Pfam" id="PF07287"/>
    </source>
</evidence>
<dbReference type="STRING" id="1408163.A0A0F4YJ65"/>
<protein>
    <recommendedName>
        <fullName evidence="6">Caib baif family enzyme</fullName>
    </recommendedName>
</protein>
<name>A0A0F4YJ65_RASE3</name>
<dbReference type="Pfam" id="PF07287">
    <property type="entry name" value="AtuA"/>
    <property type="match status" value="1"/>
</dbReference>
<comment type="caution">
    <text evidence="4">The sequence shown here is derived from an EMBL/GenBank/DDBJ whole genome shotgun (WGS) entry which is preliminary data.</text>
</comment>
<evidence type="ECO:0000256" key="1">
    <source>
        <dbReference type="SAM" id="MobiDB-lite"/>
    </source>
</evidence>
<feature type="domain" description="Acyclic terpene utilisation N-terminal" evidence="2">
    <location>
        <begin position="33"/>
        <end position="396"/>
    </location>
</feature>
<dbReference type="Proteomes" id="UP000053958">
    <property type="component" value="Unassembled WGS sequence"/>
</dbReference>
<feature type="domain" description="DUF4387" evidence="3">
    <location>
        <begin position="513"/>
        <end position="609"/>
    </location>
</feature>
<dbReference type="GeneID" id="25320182"/>
<feature type="region of interest" description="Disordered" evidence="1">
    <location>
        <begin position="474"/>
        <end position="505"/>
    </location>
</feature>
<dbReference type="AlphaFoldDB" id="A0A0F4YJ65"/>
<gene>
    <name evidence="4" type="ORF">T310_7917</name>
</gene>
<feature type="compositionally biased region" description="Basic and acidic residues" evidence="1">
    <location>
        <begin position="476"/>
        <end position="486"/>
    </location>
</feature>
<reference evidence="4 5" key="1">
    <citation type="submission" date="2015-04" db="EMBL/GenBank/DDBJ databases">
        <authorList>
            <person name="Heijne W.H."/>
            <person name="Fedorova N.D."/>
            <person name="Nierman W.C."/>
            <person name="Vollebregt A.W."/>
            <person name="Zhao Z."/>
            <person name="Wu L."/>
            <person name="Kumar M."/>
            <person name="Stam H."/>
            <person name="van den Berg M.A."/>
            <person name="Pel H.J."/>
        </authorList>
    </citation>
    <scope>NUCLEOTIDE SEQUENCE [LARGE SCALE GENOMIC DNA]</scope>
    <source>
        <strain evidence="4 5">CBS 393.64</strain>
    </source>
</reference>
<dbReference type="InterPro" id="IPR010839">
    <property type="entry name" value="AtuA_N"/>
</dbReference>
<accession>A0A0F4YJ65</accession>
<evidence type="ECO:0000313" key="5">
    <source>
        <dbReference type="Proteomes" id="UP000053958"/>
    </source>
</evidence>
<proteinExistence type="predicted"/>
<evidence type="ECO:0000313" key="4">
    <source>
        <dbReference type="EMBL" id="KKA18145.1"/>
    </source>
</evidence>
<dbReference type="OrthoDB" id="5863171at2759"/>
<evidence type="ECO:0000259" key="3">
    <source>
        <dbReference type="Pfam" id="PF14330"/>
    </source>
</evidence>
<dbReference type="EMBL" id="LASV01000491">
    <property type="protein sequence ID" value="KKA18145.1"/>
    <property type="molecule type" value="Genomic_DNA"/>
</dbReference>
<dbReference type="InterPro" id="IPR025496">
    <property type="entry name" value="DUF4387"/>
</dbReference>
<keyword evidence="5" id="KW-1185">Reference proteome</keyword>
<sequence>MPLKSPDQIKIFTPIGMLGYGLREDHLWTALDGGVDAIIADSGSTDSGPQKLALGHTTMPREAYERDLDLLLAACHVHRVPVLIGSAGGDGANEHVDLFVEIITDLIARKGYRSMKIVTIYAEIDKDHVRSSLARGDIAPCSRAVPPLKSSDVDDATRIVAQMGLEPYVQAMRDHPDFDIIVGGRAYDPAPYAAFCVYHGFTDLGIAYHMGKIMECGALCSAPKSSAALATVRKDSFDIVPLDPASRCTITSVAAHTLYEKTRPDILIGPGGCLHLEAATYEQFPDNRTVRVRGGRFDPAETYTVKLEGARVLGYRATFFGGFRDPILISQIDDFLTRVKEYVKSWVSFPFGLEFHQYGRNAVMGPLEPEADILPREVGICGEVWAPTQDQATHVSSIARLACIHGPYPHQLATAGNFALPFPPFDIPMGEVCEFCIYHVLPVDDPVRLFQISQRTIDGVGSFVFSRPKILPLNSKKPDEETKKAASEPAQQKTAPSQRPFLKPDPPQGYSYLGDIASMVRTKNAGPYELTMDVMFDDDETFQTVKKSNVLSVDAITRLYHIPEDDVIACLFWDQARAFKATIKRPNVSGQFGDVDMHGSQQHVPLMYLQVPVSRDWIRGRVRA</sequence>